<evidence type="ECO:0000313" key="3">
    <source>
        <dbReference type="Proteomes" id="UP001221898"/>
    </source>
</evidence>
<feature type="region of interest" description="Disordered" evidence="1">
    <location>
        <begin position="87"/>
        <end position="121"/>
    </location>
</feature>
<accession>A0AAD7W944</accession>
<name>A0AAD7W944_9TELE</name>
<comment type="caution">
    <text evidence="2">The sequence shown here is derived from an EMBL/GenBank/DDBJ whole genome shotgun (WGS) entry which is preliminary data.</text>
</comment>
<dbReference type="Proteomes" id="UP001221898">
    <property type="component" value="Unassembled WGS sequence"/>
</dbReference>
<proteinExistence type="predicted"/>
<evidence type="ECO:0000313" key="2">
    <source>
        <dbReference type="EMBL" id="KAJ8388048.1"/>
    </source>
</evidence>
<keyword evidence="3" id="KW-1185">Reference proteome</keyword>
<gene>
    <name evidence="2" type="ORF">AAFF_G00146660</name>
</gene>
<dbReference type="AlphaFoldDB" id="A0AAD7W944"/>
<sequence>MQCLYCSGHLVRHRSYRLSRAVSGGPRSVKTCYPRLPSPRGPLPARDGGRAEKRRGGGAGSDPRIIPAAAQSVPCVGQMGALSHILAPDTSPTQERSERHRSLSPKCARAFDSPADEVGPL</sequence>
<reference evidence="2" key="1">
    <citation type="journal article" date="2023" name="Science">
        <title>Genome structures resolve the early diversification of teleost fishes.</title>
        <authorList>
            <person name="Parey E."/>
            <person name="Louis A."/>
            <person name="Montfort J."/>
            <person name="Bouchez O."/>
            <person name="Roques C."/>
            <person name="Iampietro C."/>
            <person name="Lluch J."/>
            <person name="Castinel A."/>
            <person name="Donnadieu C."/>
            <person name="Desvignes T."/>
            <person name="Floi Bucao C."/>
            <person name="Jouanno E."/>
            <person name="Wen M."/>
            <person name="Mejri S."/>
            <person name="Dirks R."/>
            <person name="Jansen H."/>
            <person name="Henkel C."/>
            <person name="Chen W.J."/>
            <person name="Zahm M."/>
            <person name="Cabau C."/>
            <person name="Klopp C."/>
            <person name="Thompson A.W."/>
            <person name="Robinson-Rechavi M."/>
            <person name="Braasch I."/>
            <person name="Lecointre G."/>
            <person name="Bobe J."/>
            <person name="Postlethwait J.H."/>
            <person name="Berthelot C."/>
            <person name="Roest Crollius H."/>
            <person name="Guiguen Y."/>
        </authorList>
    </citation>
    <scope>NUCLEOTIDE SEQUENCE</scope>
    <source>
        <strain evidence="2">NC1722</strain>
    </source>
</reference>
<protein>
    <submittedName>
        <fullName evidence="2">Uncharacterized protein</fullName>
    </submittedName>
</protein>
<feature type="region of interest" description="Disordered" evidence="1">
    <location>
        <begin position="20"/>
        <end position="65"/>
    </location>
</feature>
<dbReference type="EMBL" id="JAINUG010000201">
    <property type="protein sequence ID" value="KAJ8388048.1"/>
    <property type="molecule type" value="Genomic_DNA"/>
</dbReference>
<organism evidence="2 3">
    <name type="scientific">Aldrovandia affinis</name>
    <dbReference type="NCBI Taxonomy" id="143900"/>
    <lineage>
        <taxon>Eukaryota</taxon>
        <taxon>Metazoa</taxon>
        <taxon>Chordata</taxon>
        <taxon>Craniata</taxon>
        <taxon>Vertebrata</taxon>
        <taxon>Euteleostomi</taxon>
        <taxon>Actinopterygii</taxon>
        <taxon>Neopterygii</taxon>
        <taxon>Teleostei</taxon>
        <taxon>Notacanthiformes</taxon>
        <taxon>Halosauridae</taxon>
        <taxon>Aldrovandia</taxon>
    </lineage>
</organism>
<evidence type="ECO:0000256" key="1">
    <source>
        <dbReference type="SAM" id="MobiDB-lite"/>
    </source>
</evidence>